<dbReference type="InterPro" id="IPR036875">
    <property type="entry name" value="Znf_CCHC_sf"/>
</dbReference>
<dbReference type="Gene3D" id="4.10.60.10">
    <property type="entry name" value="Zinc finger, CCHC-type"/>
    <property type="match status" value="2"/>
</dbReference>
<keyword evidence="5" id="KW-0862">Zinc</keyword>
<feature type="compositionally biased region" description="Basic and acidic residues" evidence="8">
    <location>
        <begin position="357"/>
        <end position="366"/>
    </location>
</feature>
<dbReference type="GO" id="GO:0003723">
    <property type="term" value="F:RNA binding"/>
    <property type="evidence" value="ECO:0007669"/>
    <property type="project" value="TreeGrafter"/>
</dbReference>
<feature type="compositionally biased region" description="Low complexity" evidence="8">
    <location>
        <begin position="115"/>
        <end position="128"/>
    </location>
</feature>
<dbReference type="GO" id="GO:0008270">
    <property type="term" value="F:zinc ion binding"/>
    <property type="evidence" value="ECO:0007669"/>
    <property type="project" value="UniProtKB-KW"/>
</dbReference>
<dbReference type="OMA" id="YGFECEE"/>
<evidence type="ECO:0000256" key="7">
    <source>
        <dbReference type="PROSITE-ProRule" id="PRU00047"/>
    </source>
</evidence>
<evidence type="ECO:0000313" key="11">
    <source>
        <dbReference type="Proteomes" id="UP000033140"/>
    </source>
</evidence>
<dbReference type="EMBL" id="BACD03000026">
    <property type="protein sequence ID" value="GAO49817.1"/>
    <property type="molecule type" value="Genomic_DNA"/>
</dbReference>
<evidence type="ECO:0000256" key="4">
    <source>
        <dbReference type="ARBA" id="ARBA00022771"/>
    </source>
</evidence>
<dbReference type="SUPFAM" id="SSF57756">
    <property type="entry name" value="Retrovirus zinc finger-like domains"/>
    <property type="match status" value="2"/>
</dbReference>
<keyword evidence="6" id="KW-0539">Nucleus</keyword>
<dbReference type="GO" id="GO:0071035">
    <property type="term" value="P:nuclear polyadenylation-dependent rRNA catabolic process"/>
    <property type="evidence" value="ECO:0007669"/>
    <property type="project" value="TreeGrafter"/>
</dbReference>
<evidence type="ECO:0000259" key="9">
    <source>
        <dbReference type="PROSITE" id="PS50158"/>
    </source>
</evidence>
<evidence type="ECO:0000256" key="6">
    <source>
        <dbReference type="ARBA" id="ARBA00023242"/>
    </source>
</evidence>
<reference evidence="10 11" key="1">
    <citation type="journal article" date="2011" name="J. Gen. Appl. Microbiol.">
        <title>Draft genome sequencing of the enigmatic yeast Saitoella complicata.</title>
        <authorList>
            <person name="Nishida H."/>
            <person name="Hamamoto M."/>
            <person name="Sugiyama J."/>
        </authorList>
    </citation>
    <scope>NUCLEOTIDE SEQUENCE [LARGE SCALE GENOMIC DNA]</scope>
    <source>
        <strain evidence="10 11">NRRL Y-17804</strain>
    </source>
</reference>
<reference evidence="10 11" key="3">
    <citation type="journal article" date="2015" name="Genome Announc.">
        <title>Draft Genome Sequence of the Archiascomycetous Yeast Saitoella complicata.</title>
        <authorList>
            <person name="Yamauchi K."/>
            <person name="Kondo S."/>
            <person name="Hamamoto M."/>
            <person name="Takahashi Y."/>
            <person name="Ogura Y."/>
            <person name="Hayashi T."/>
            <person name="Nishida H."/>
        </authorList>
    </citation>
    <scope>NUCLEOTIDE SEQUENCE [LARGE SCALE GENOMIC DNA]</scope>
    <source>
        <strain evidence="10 11">NRRL Y-17804</strain>
    </source>
</reference>
<feature type="compositionally biased region" description="Low complexity" evidence="8">
    <location>
        <begin position="408"/>
        <end position="417"/>
    </location>
</feature>
<feature type="compositionally biased region" description="Acidic residues" evidence="8">
    <location>
        <begin position="20"/>
        <end position="33"/>
    </location>
</feature>
<feature type="region of interest" description="Disordered" evidence="8">
    <location>
        <begin position="1"/>
        <end position="128"/>
    </location>
</feature>
<dbReference type="GO" id="GO:0031499">
    <property type="term" value="C:TRAMP complex"/>
    <property type="evidence" value="ECO:0007669"/>
    <property type="project" value="TreeGrafter"/>
</dbReference>
<dbReference type="InterPro" id="IPR051644">
    <property type="entry name" value="TRAMP_AT-DNA-binding"/>
</dbReference>
<proteinExistence type="predicted"/>
<dbReference type="Pfam" id="PF00098">
    <property type="entry name" value="zf-CCHC"/>
    <property type="match status" value="2"/>
</dbReference>
<dbReference type="PANTHER" id="PTHR46543:SF1">
    <property type="entry name" value="ZINC FINGER CCHC DOMAIN-CONTAINING PROTEIN 7"/>
    <property type="match status" value="1"/>
</dbReference>
<sequence>MDEYDAYEDELYKDTAEEQSPSEDEIDSEVEEDILAHVYYTTDAKGEEGKNEEDQPARKRRKTDDDLPPPLSPSSGSGSAGKDTNTESTNGTNEETTDVVRPADTDMDSDTAIIRPSSPASPSRALSPVLTRRINLDSETSPPPSLLKVAVGDDEDADAMTDLIRSQAHGRYFADPAYLPEQAKGPKCHNCGEHGHMAKNCSIKRCMTCGVVGEHETWHCPSTRMCNNCGGPGHLARHCPQPRKSHVGCSYCGSRRHMDVACPQIWRCYVSAKNPPQDFEPNVWCYNCAAPNHYGDDCTFARRGPQQQLEPSAFCIGNVPQSEGMRRKMQQRDQQSRERERRDREEEERENWFARQDANRNRDQRQPPRGPRGNGGDSYRPRDRSPPRRRRSRSPPHYNDRREEARYGRGSAASRYGRNGGGGGGGAYEREGVWRVRCIVWVWEGGLVFCMPHKTYGHLGSIYIVVIVRIYRFAIALTSWVYRAVYTSSRVHWSLEFDLGISHMAAAVAEKRRRNNSSRSPTISVLQPSSLAFIRTNSPTARVLYLTAAYCHCPSRTVVMLLQTPVFCTEKRAFVDQGDQFKVPSRLFTLNCMYAALYGTCESPFHPSSRPPTIRPQCVQE</sequence>
<gene>
    <name evidence="10" type="ORF">G7K_3955-t1</name>
</gene>
<organism evidence="10 11">
    <name type="scientific">Saitoella complicata (strain BCRC 22490 / CBS 7301 / JCM 7358 / NBRC 10748 / NRRL Y-17804)</name>
    <dbReference type="NCBI Taxonomy" id="698492"/>
    <lineage>
        <taxon>Eukaryota</taxon>
        <taxon>Fungi</taxon>
        <taxon>Dikarya</taxon>
        <taxon>Ascomycota</taxon>
        <taxon>Taphrinomycotina</taxon>
        <taxon>Taphrinomycotina incertae sedis</taxon>
        <taxon>Saitoella</taxon>
    </lineage>
</organism>
<evidence type="ECO:0000256" key="3">
    <source>
        <dbReference type="ARBA" id="ARBA00022737"/>
    </source>
</evidence>
<evidence type="ECO:0000256" key="1">
    <source>
        <dbReference type="ARBA" id="ARBA00004123"/>
    </source>
</evidence>
<dbReference type="GO" id="GO:0071038">
    <property type="term" value="P:TRAMP-dependent tRNA surveillance pathway"/>
    <property type="evidence" value="ECO:0007669"/>
    <property type="project" value="TreeGrafter"/>
</dbReference>
<keyword evidence="11" id="KW-1185">Reference proteome</keyword>
<evidence type="ECO:0000256" key="2">
    <source>
        <dbReference type="ARBA" id="ARBA00022723"/>
    </source>
</evidence>
<name>A0A0E9NIX0_SAICN</name>
<comment type="subcellular location">
    <subcellularLocation>
        <location evidence="1">Nucleus</location>
    </subcellularLocation>
</comment>
<evidence type="ECO:0000313" key="10">
    <source>
        <dbReference type="EMBL" id="GAO49817.1"/>
    </source>
</evidence>
<dbReference type="AlphaFoldDB" id="A0A0E9NIX0"/>
<dbReference type="GO" id="GO:0071039">
    <property type="term" value="P:nuclear polyadenylation-dependent CUT catabolic process"/>
    <property type="evidence" value="ECO:0007669"/>
    <property type="project" value="TreeGrafter"/>
</dbReference>
<dbReference type="PROSITE" id="PS50158">
    <property type="entry name" value="ZF_CCHC"/>
    <property type="match status" value="2"/>
</dbReference>
<feature type="compositionally biased region" description="Basic and acidic residues" evidence="8">
    <location>
        <begin position="44"/>
        <end position="65"/>
    </location>
</feature>
<feature type="compositionally biased region" description="Basic and acidic residues" evidence="8">
    <location>
        <begin position="398"/>
        <end position="407"/>
    </location>
</feature>
<feature type="domain" description="CCHC-type" evidence="9">
    <location>
        <begin position="187"/>
        <end position="201"/>
    </location>
</feature>
<dbReference type="SMART" id="SM00343">
    <property type="entry name" value="ZnF_C2HC"/>
    <property type="match status" value="4"/>
</dbReference>
<dbReference type="GO" id="GO:0071031">
    <property type="term" value="P:nuclear mRNA surveillance of mRNA 3'-end processing"/>
    <property type="evidence" value="ECO:0007669"/>
    <property type="project" value="TreeGrafter"/>
</dbReference>
<evidence type="ECO:0000256" key="5">
    <source>
        <dbReference type="ARBA" id="ARBA00022833"/>
    </source>
</evidence>
<evidence type="ECO:0000256" key="8">
    <source>
        <dbReference type="SAM" id="MobiDB-lite"/>
    </source>
</evidence>
<accession>A0A0E9NIX0</accession>
<protein>
    <recommendedName>
        <fullName evidence="9">CCHC-type domain-containing protein</fullName>
    </recommendedName>
</protein>
<dbReference type="GO" id="GO:0071036">
    <property type="term" value="P:nuclear polyadenylation-dependent snoRNA catabolic process"/>
    <property type="evidence" value="ECO:0007669"/>
    <property type="project" value="TreeGrafter"/>
</dbReference>
<keyword evidence="4 7" id="KW-0863">Zinc-finger</keyword>
<keyword evidence="2" id="KW-0479">Metal-binding</keyword>
<feature type="compositionally biased region" description="Basic and acidic residues" evidence="8">
    <location>
        <begin position="324"/>
        <end position="344"/>
    </location>
</feature>
<dbReference type="Proteomes" id="UP000033140">
    <property type="component" value="Unassembled WGS sequence"/>
</dbReference>
<comment type="caution">
    <text evidence="10">The sequence shown here is derived from an EMBL/GenBank/DDBJ whole genome shotgun (WGS) entry which is preliminary data.</text>
</comment>
<dbReference type="PANTHER" id="PTHR46543">
    <property type="entry name" value="ZINC FINGER CCHC DOMAIN-CONTAINING PROTEIN 7"/>
    <property type="match status" value="1"/>
</dbReference>
<feature type="domain" description="CCHC-type" evidence="9">
    <location>
        <begin position="226"/>
        <end position="241"/>
    </location>
</feature>
<feature type="region of interest" description="Disordered" evidence="8">
    <location>
        <begin position="317"/>
        <end position="425"/>
    </location>
</feature>
<dbReference type="GO" id="GO:0071037">
    <property type="term" value="P:nuclear polyadenylation-dependent snRNA catabolic process"/>
    <property type="evidence" value="ECO:0007669"/>
    <property type="project" value="TreeGrafter"/>
</dbReference>
<reference evidence="10 11" key="2">
    <citation type="journal article" date="2014" name="J. Gen. Appl. Microbiol.">
        <title>The early diverging ascomycetous budding yeast Saitoella complicata has three histone deacetylases belonging to the Clr6, Hos2, and Rpd3 lineages.</title>
        <authorList>
            <person name="Nishida H."/>
            <person name="Matsumoto T."/>
            <person name="Kondo S."/>
            <person name="Hamamoto M."/>
            <person name="Yoshikawa H."/>
        </authorList>
    </citation>
    <scope>NUCLEOTIDE SEQUENCE [LARGE SCALE GENOMIC DNA]</scope>
    <source>
        <strain evidence="10 11">NRRL Y-17804</strain>
    </source>
</reference>
<keyword evidence="3" id="KW-0677">Repeat</keyword>
<dbReference type="STRING" id="698492.A0A0E9NIX0"/>
<dbReference type="InterPro" id="IPR001878">
    <property type="entry name" value="Znf_CCHC"/>
</dbReference>